<proteinExistence type="predicted"/>
<name>A0A9W8HVY6_9FUNG</name>
<dbReference type="Proteomes" id="UP001140094">
    <property type="component" value="Unassembled WGS sequence"/>
</dbReference>
<evidence type="ECO:0000313" key="2">
    <source>
        <dbReference type="EMBL" id="KAJ2805134.1"/>
    </source>
</evidence>
<comment type="caution">
    <text evidence="2">The sequence shown here is derived from an EMBL/GenBank/DDBJ whole genome shotgun (WGS) entry which is preliminary data.</text>
</comment>
<dbReference type="AlphaFoldDB" id="A0A9W8HVY6"/>
<feature type="non-terminal residue" evidence="2">
    <location>
        <position position="509"/>
    </location>
</feature>
<sequence>MRSIASKLPSRILRRIFEYIFWVGASGTDEAEQLVLPIGQLDILPILAVNHAWRRRAAGLFYRTAVVAIGTSDIASTVIGPRRVRTNIQLVLESGYAPKTTRLVLMTIGHMPPVDLAECLLASNFSTYVWPAIDTLYFFHPLTKNSFVGTMALEVQDEAIDQVNEYLAESMPALSHIYALSGTCDSFGLFALDDLIDTRMRNLRTLAAVSQGPLKLGLDGDALNLTQLTMRTIAQCSTSPASISSAKHSSEGDTLADSSHGIENISRNISGAGTVGIPHVFAESLVSLDIGPILPEGIWSPFFGIDEDSGNPDPQVIADFACLRYLKLVFANPLSSHGDASRRRSRQASRQHASPGPDNAVVDGRYPLFPQLESLKVEGYPYNIVLFLENFPRSRLQHLELLKCPHKFYDFSLAAFTNLRSAAIYIPDSPHARREEDEETWIARLFSEPAPELRFLCLSAASIEDQIDFPAQRYRIDGLLNLELHIGIRSVEIEKLLAELKYLRSLHVV</sequence>
<reference evidence="2" key="1">
    <citation type="submission" date="2022-07" db="EMBL/GenBank/DDBJ databases">
        <title>Phylogenomic reconstructions and comparative analyses of Kickxellomycotina fungi.</title>
        <authorList>
            <person name="Reynolds N.K."/>
            <person name="Stajich J.E."/>
            <person name="Barry K."/>
            <person name="Grigoriev I.V."/>
            <person name="Crous P."/>
            <person name="Smith M.E."/>
        </authorList>
    </citation>
    <scope>NUCLEOTIDE SEQUENCE</scope>
    <source>
        <strain evidence="2">NRRL 1565</strain>
    </source>
</reference>
<evidence type="ECO:0000313" key="3">
    <source>
        <dbReference type="Proteomes" id="UP001140094"/>
    </source>
</evidence>
<keyword evidence="3" id="KW-1185">Reference proteome</keyword>
<feature type="region of interest" description="Disordered" evidence="1">
    <location>
        <begin position="335"/>
        <end position="362"/>
    </location>
</feature>
<dbReference type="OrthoDB" id="5576691at2759"/>
<gene>
    <name evidence="2" type="ORF">H4R20_002212</name>
</gene>
<protein>
    <submittedName>
        <fullName evidence="2">Uncharacterized protein</fullName>
    </submittedName>
</protein>
<dbReference type="EMBL" id="JANBUO010000321">
    <property type="protein sequence ID" value="KAJ2805134.1"/>
    <property type="molecule type" value="Genomic_DNA"/>
</dbReference>
<organism evidence="2 3">
    <name type="scientific">Coemansia guatemalensis</name>
    <dbReference type="NCBI Taxonomy" id="2761395"/>
    <lineage>
        <taxon>Eukaryota</taxon>
        <taxon>Fungi</taxon>
        <taxon>Fungi incertae sedis</taxon>
        <taxon>Zoopagomycota</taxon>
        <taxon>Kickxellomycotina</taxon>
        <taxon>Kickxellomycetes</taxon>
        <taxon>Kickxellales</taxon>
        <taxon>Kickxellaceae</taxon>
        <taxon>Coemansia</taxon>
    </lineage>
</organism>
<accession>A0A9W8HVY6</accession>
<evidence type="ECO:0000256" key="1">
    <source>
        <dbReference type="SAM" id="MobiDB-lite"/>
    </source>
</evidence>